<evidence type="ECO:0000313" key="11">
    <source>
        <dbReference type="Proteomes" id="UP000037069"/>
    </source>
</evidence>
<evidence type="ECO:0000256" key="5">
    <source>
        <dbReference type="ARBA" id="ARBA00022692"/>
    </source>
</evidence>
<comment type="similarity">
    <text evidence="2">Belongs to the nucleotide-sugar transporter family. SLC35A subfamily.</text>
</comment>
<keyword evidence="7" id="KW-0333">Golgi apparatus</keyword>
<dbReference type="SUPFAM" id="SSF103481">
    <property type="entry name" value="Multidrug resistance efflux transporter EmrE"/>
    <property type="match status" value="1"/>
</dbReference>
<dbReference type="PANTHER" id="PTHR10231">
    <property type="entry name" value="NUCLEOTIDE-SUGAR TRANSMEMBRANE TRANSPORTER"/>
    <property type="match status" value="1"/>
</dbReference>
<organism evidence="10 11">
    <name type="scientific">Lucilia cuprina</name>
    <name type="common">Green bottle fly</name>
    <name type="synonym">Australian sheep blowfly</name>
    <dbReference type="NCBI Taxonomy" id="7375"/>
    <lineage>
        <taxon>Eukaryota</taxon>
        <taxon>Metazoa</taxon>
        <taxon>Ecdysozoa</taxon>
        <taxon>Arthropoda</taxon>
        <taxon>Hexapoda</taxon>
        <taxon>Insecta</taxon>
        <taxon>Pterygota</taxon>
        <taxon>Neoptera</taxon>
        <taxon>Endopterygota</taxon>
        <taxon>Diptera</taxon>
        <taxon>Brachycera</taxon>
        <taxon>Muscomorpha</taxon>
        <taxon>Oestroidea</taxon>
        <taxon>Calliphoridae</taxon>
        <taxon>Luciliinae</taxon>
        <taxon>Lucilia</taxon>
    </lineage>
</organism>
<comment type="caution">
    <text evidence="10">The sequence shown here is derived from an EMBL/GenBank/DDBJ whole genome shotgun (WGS) entry which is preliminary data.</text>
</comment>
<keyword evidence="6 9" id="KW-1133">Transmembrane helix</keyword>
<dbReference type="InterPro" id="IPR037185">
    <property type="entry name" value="EmrE-like"/>
</dbReference>
<dbReference type="Pfam" id="PF04142">
    <property type="entry name" value="Nuc_sug_transp"/>
    <property type="match status" value="1"/>
</dbReference>
<evidence type="ECO:0000256" key="9">
    <source>
        <dbReference type="SAM" id="Phobius"/>
    </source>
</evidence>
<dbReference type="GO" id="GO:0000139">
    <property type="term" value="C:Golgi membrane"/>
    <property type="evidence" value="ECO:0007669"/>
    <property type="project" value="UniProtKB-SubCell"/>
</dbReference>
<sequence length="357" mass="38874">MNIHMNANHLKYISLITLTLQNAILGLSMRYARTRPGDIFLSSTAVLMSEVVKLITCLFLVFNEEGKDVQKFLKSLHKTIIANPMDTLKVCVPSLVYIVQNNLLYVSASHLDAATYQVTYQLKILTTAMFAIVILRKKLLTTQWGALVLLLVGVILVQLAQTVTEGAAAAGAGAAASSTSGPEQKPLLGLLAALGACFLSGFAGIYFEKILKGADISVWMRNVQLSLLSIPFGTITCFVSDYTKIFDQGFFFGYDLFIWYLIFLQAGGGLIVAVVVKYADNILKGFATSLAIIISCVASIYIFNFNLTLQFTFGAALVIASIFLYGYDPKKTTNSAGPIKIVTNSHLPHADEEKLLP</sequence>
<feature type="transmembrane region" description="Helical" evidence="9">
    <location>
        <begin position="257"/>
        <end position="276"/>
    </location>
</feature>
<evidence type="ECO:0000256" key="6">
    <source>
        <dbReference type="ARBA" id="ARBA00022989"/>
    </source>
</evidence>
<dbReference type="STRING" id="7375.A0A0L0CD03"/>
<keyword evidence="11" id="KW-1185">Reference proteome</keyword>
<keyword evidence="3" id="KW-0813">Transport</keyword>
<feature type="transmembrane region" description="Helical" evidence="9">
    <location>
        <begin position="39"/>
        <end position="62"/>
    </location>
</feature>
<feature type="transmembrane region" description="Helical" evidence="9">
    <location>
        <begin position="309"/>
        <end position="327"/>
    </location>
</feature>
<dbReference type="PIRSF" id="PIRSF005799">
    <property type="entry name" value="UDP-gal_transpt"/>
    <property type="match status" value="1"/>
</dbReference>
<evidence type="ECO:0008006" key="12">
    <source>
        <dbReference type="Google" id="ProtNLM"/>
    </source>
</evidence>
<name>A0A0L0CD03_LUCCU</name>
<dbReference type="NCBIfam" id="TIGR00803">
    <property type="entry name" value="nst"/>
    <property type="match status" value="1"/>
</dbReference>
<evidence type="ECO:0000256" key="2">
    <source>
        <dbReference type="ARBA" id="ARBA00009976"/>
    </source>
</evidence>
<reference evidence="10 11" key="1">
    <citation type="journal article" date="2015" name="Nat. Commun.">
        <title>Lucilia cuprina genome unlocks parasitic fly biology to underpin future interventions.</title>
        <authorList>
            <person name="Anstead C.A."/>
            <person name="Korhonen P.K."/>
            <person name="Young N.D."/>
            <person name="Hall R.S."/>
            <person name="Jex A.R."/>
            <person name="Murali S.C."/>
            <person name="Hughes D.S."/>
            <person name="Lee S.F."/>
            <person name="Perry T."/>
            <person name="Stroehlein A.J."/>
            <person name="Ansell B.R."/>
            <person name="Breugelmans B."/>
            <person name="Hofmann A."/>
            <person name="Qu J."/>
            <person name="Dugan S."/>
            <person name="Lee S.L."/>
            <person name="Chao H."/>
            <person name="Dinh H."/>
            <person name="Han Y."/>
            <person name="Doddapaneni H.V."/>
            <person name="Worley K.C."/>
            <person name="Muzny D.M."/>
            <person name="Ioannidis P."/>
            <person name="Waterhouse R.M."/>
            <person name="Zdobnov E.M."/>
            <person name="James P.J."/>
            <person name="Bagnall N.H."/>
            <person name="Kotze A.C."/>
            <person name="Gibbs R.A."/>
            <person name="Richards S."/>
            <person name="Batterham P."/>
            <person name="Gasser R.B."/>
        </authorList>
    </citation>
    <scope>NUCLEOTIDE SEQUENCE [LARGE SCALE GENOMIC DNA]</scope>
    <source>
        <strain evidence="10 11">LS</strain>
        <tissue evidence="10">Full body</tissue>
    </source>
</reference>
<dbReference type="FunFam" id="1.10.3730.20:FF:000037">
    <property type="entry name" value="Nucleotide Sugar TransPorter family"/>
    <property type="match status" value="1"/>
</dbReference>
<protein>
    <recommendedName>
        <fullName evidence="12">UDP-N-acetylglucosamine transporter</fullName>
    </recommendedName>
</protein>
<dbReference type="GO" id="GO:0015165">
    <property type="term" value="F:pyrimidine nucleotide-sugar transmembrane transporter activity"/>
    <property type="evidence" value="ECO:0007669"/>
    <property type="project" value="InterPro"/>
</dbReference>
<dbReference type="Proteomes" id="UP000037069">
    <property type="component" value="Unassembled WGS sequence"/>
</dbReference>
<evidence type="ECO:0000256" key="4">
    <source>
        <dbReference type="ARBA" id="ARBA00022597"/>
    </source>
</evidence>
<feature type="transmembrane region" description="Helical" evidence="9">
    <location>
        <begin position="283"/>
        <end position="303"/>
    </location>
</feature>
<feature type="transmembrane region" description="Helical" evidence="9">
    <location>
        <begin position="227"/>
        <end position="245"/>
    </location>
</feature>
<feature type="transmembrane region" description="Helical" evidence="9">
    <location>
        <begin position="118"/>
        <end position="135"/>
    </location>
</feature>
<evidence type="ECO:0000256" key="3">
    <source>
        <dbReference type="ARBA" id="ARBA00022448"/>
    </source>
</evidence>
<dbReference type="EMBL" id="JRES01000536">
    <property type="protein sequence ID" value="KNC30313.1"/>
    <property type="molecule type" value="Genomic_DNA"/>
</dbReference>
<evidence type="ECO:0000256" key="1">
    <source>
        <dbReference type="ARBA" id="ARBA00004653"/>
    </source>
</evidence>
<dbReference type="OrthoDB" id="408493at2759"/>
<dbReference type="InterPro" id="IPR007271">
    <property type="entry name" value="Nuc_sug_transpt"/>
</dbReference>
<feature type="transmembrane region" description="Helical" evidence="9">
    <location>
        <begin position="147"/>
        <end position="175"/>
    </location>
</feature>
<evidence type="ECO:0000256" key="7">
    <source>
        <dbReference type="ARBA" id="ARBA00023034"/>
    </source>
</evidence>
<proteinExistence type="inferred from homology"/>
<gene>
    <name evidence="10" type="ORF">FF38_03956</name>
</gene>
<accession>A0A0L0CD03</accession>
<comment type="subcellular location">
    <subcellularLocation>
        <location evidence="1">Golgi apparatus membrane</location>
        <topology evidence="1">Multi-pass membrane protein</topology>
    </subcellularLocation>
</comment>
<dbReference type="OMA" id="RNFGGWA"/>
<keyword evidence="4" id="KW-0762">Sugar transport</keyword>
<dbReference type="AlphaFoldDB" id="A0A0L0CD03"/>
<feature type="transmembrane region" description="Helical" evidence="9">
    <location>
        <begin position="187"/>
        <end position="207"/>
    </location>
</feature>
<keyword evidence="8 9" id="KW-0472">Membrane</keyword>
<keyword evidence="5 9" id="KW-0812">Transmembrane</keyword>
<evidence type="ECO:0000313" key="10">
    <source>
        <dbReference type="EMBL" id="KNC30313.1"/>
    </source>
</evidence>
<evidence type="ECO:0000256" key="8">
    <source>
        <dbReference type="ARBA" id="ARBA00023136"/>
    </source>
</evidence>